<protein>
    <submittedName>
        <fullName evidence="3">Sigma-70 region 2</fullName>
    </submittedName>
</protein>
<keyword evidence="4" id="KW-1185">Reference proteome</keyword>
<evidence type="ECO:0000313" key="4">
    <source>
        <dbReference type="Proteomes" id="UP000199400"/>
    </source>
</evidence>
<dbReference type="GO" id="GO:0006352">
    <property type="term" value="P:DNA-templated transcription initiation"/>
    <property type="evidence" value="ECO:0007669"/>
    <property type="project" value="InterPro"/>
</dbReference>
<dbReference type="Gene3D" id="1.10.1740.10">
    <property type="match status" value="1"/>
</dbReference>
<reference evidence="4" key="1">
    <citation type="submission" date="2016-10" db="EMBL/GenBank/DDBJ databases">
        <authorList>
            <person name="Varghese N."/>
            <person name="Submissions S."/>
        </authorList>
    </citation>
    <scope>NUCLEOTIDE SEQUENCE [LARGE SCALE GENOMIC DNA]</scope>
    <source>
        <strain evidence="4">ATCC 25963</strain>
    </source>
</reference>
<evidence type="ECO:0000256" key="1">
    <source>
        <dbReference type="SAM" id="MobiDB-lite"/>
    </source>
</evidence>
<dbReference type="GO" id="GO:0003700">
    <property type="term" value="F:DNA-binding transcription factor activity"/>
    <property type="evidence" value="ECO:0007669"/>
    <property type="project" value="InterPro"/>
</dbReference>
<dbReference type="AlphaFoldDB" id="A0A1I2IS44"/>
<dbReference type="EMBL" id="FOMX01000077">
    <property type="protein sequence ID" value="SFF44463.1"/>
    <property type="molecule type" value="Genomic_DNA"/>
</dbReference>
<dbReference type="InterPro" id="IPR013325">
    <property type="entry name" value="RNA_pol_sigma_r2"/>
</dbReference>
<sequence length="82" mass="9073">MTRALLGSGTDADDVSQSALIELLESARTYTCQGLLEVWARRITVCVTLRWLRRGRRLAVVTHDEEDPGSARRTRRSSASAG</sequence>
<dbReference type="STRING" id="54.SAMN02745121_08893"/>
<dbReference type="Proteomes" id="UP000199400">
    <property type="component" value="Unassembled WGS sequence"/>
</dbReference>
<evidence type="ECO:0000313" key="3">
    <source>
        <dbReference type="EMBL" id="SFF44463.1"/>
    </source>
</evidence>
<dbReference type="SUPFAM" id="SSF88946">
    <property type="entry name" value="Sigma2 domain of RNA polymerase sigma factors"/>
    <property type="match status" value="1"/>
</dbReference>
<feature type="domain" description="RNA polymerase sigma-70 region 2" evidence="2">
    <location>
        <begin position="3"/>
        <end position="57"/>
    </location>
</feature>
<feature type="region of interest" description="Disordered" evidence="1">
    <location>
        <begin position="62"/>
        <end position="82"/>
    </location>
</feature>
<gene>
    <name evidence="3" type="ORF">SAMN02745121_08893</name>
</gene>
<evidence type="ECO:0000259" key="2">
    <source>
        <dbReference type="Pfam" id="PF04542"/>
    </source>
</evidence>
<accession>A0A1I2IS44</accession>
<dbReference type="InterPro" id="IPR007627">
    <property type="entry name" value="RNA_pol_sigma70_r2"/>
</dbReference>
<organism evidence="3 4">
    <name type="scientific">Nannocystis exedens</name>
    <dbReference type="NCBI Taxonomy" id="54"/>
    <lineage>
        <taxon>Bacteria</taxon>
        <taxon>Pseudomonadati</taxon>
        <taxon>Myxococcota</taxon>
        <taxon>Polyangia</taxon>
        <taxon>Nannocystales</taxon>
        <taxon>Nannocystaceae</taxon>
        <taxon>Nannocystis</taxon>
    </lineage>
</organism>
<name>A0A1I2IS44_9BACT</name>
<dbReference type="Pfam" id="PF04542">
    <property type="entry name" value="Sigma70_r2"/>
    <property type="match status" value="1"/>
</dbReference>
<proteinExistence type="predicted"/>